<dbReference type="AlphaFoldDB" id="A0A0R1F276"/>
<dbReference type="EMBL" id="AZCN01000039">
    <property type="protein sequence ID" value="KRK15935.1"/>
    <property type="molecule type" value="Genomic_DNA"/>
</dbReference>
<organism evidence="1 2">
    <name type="scientific">Loigolactobacillus coryniformis subsp. coryniformis KCTC 3167 = DSM 20001</name>
    <dbReference type="NCBI Taxonomy" id="913848"/>
    <lineage>
        <taxon>Bacteria</taxon>
        <taxon>Bacillati</taxon>
        <taxon>Bacillota</taxon>
        <taxon>Bacilli</taxon>
        <taxon>Lactobacillales</taxon>
        <taxon>Lactobacillaceae</taxon>
        <taxon>Loigolactobacillus</taxon>
    </lineage>
</organism>
<reference evidence="1 2" key="1">
    <citation type="journal article" date="2015" name="Genome Announc.">
        <title>Expanding the biotechnology potential of lactobacilli through comparative genomics of 213 strains and associated genera.</title>
        <authorList>
            <person name="Sun Z."/>
            <person name="Harris H.M."/>
            <person name="McCann A."/>
            <person name="Guo C."/>
            <person name="Argimon S."/>
            <person name="Zhang W."/>
            <person name="Yang X."/>
            <person name="Jeffery I.B."/>
            <person name="Cooney J.C."/>
            <person name="Kagawa T.F."/>
            <person name="Liu W."/>
            <person name="Song Y."/>
            <person name="Salvetti E."/>
            <person name="Wrobel A."/>
            <person name="Rasinkangas P."/>
            <person name="Parkhill J."/>
            <person name="Rea M.C."/>
            <person name="O'Sullivan O."/>
            <person name="Ritari J."/>
            <person name="Douillard F.P."/>
            <person name="Paul Ross R."/>
            <person name="Yang R."/>
            <person name="Briner A.E."/>
            <person name="Felis G.E."/>
            <person name="de Vos W.M."/>
            <person name="Barrangou R."/>
            <person name="Klaenhammer T.R."/>
            <person name="Caufield P.W."/>
            <person name="Cui Y."/>
            <person name="Zhang H."/>
            <person name="O'Toole P.W."/>
        </authorList>
    </citation>
    <scope>NUCLEOTIDE SEQUENCE [LARGE SCALE GENOMIC DNA]</scope>
    <source>
        <strain evidence="1 2">DSM 20001</strain>
    </source>
</reference>
<name>A0A0R1F276_9LACO</name>
<comment type="caution">
    <text evidence="1">The sequence shown here is derived from an EMBL/GenBank/DDBJ whole genome shotgun (WGS) entry which is preliminary data.</text>
</comment>
<protein>
    <submittedName>
        <fullName evidence="1">Uncharacterized protein</fullName>
    </submittedName>
</protein>
<evidence type="ECO:0000313" key="2">
    <source>
        <dbReference type="Proteomes" id="UP000051181"/>
    </source>
</evidence>
<accession>A0A0R1F276</accession>
<dbReference type="PATRIC" id="fig|913848.6.peg.1481"/>
<evidence type="ECO:0000313" key="1">
    <source>
        <dbReference type="EMBL" id="KRK15935.1"/>
    </source>
</evidence>
<gene>
    <name evidence="1" type="ORF">FD22_GL001442</name>
</gene>
<dbReference type="Proteomes" id="UP000051181">
    <property type="component" value="Unassembled WGS sequence"/>
</dbReference>
<sequence length="67" mass="8221">MGKQQNIATYQAKLARSVFLTSINFRWSLLIFLQRRRRLMQQQYYFIIIMMFSQRSRLRYGGLIRGR</sequence>
<proteinExistence type="predicted"/>